<organism evidence="1 2">
    <name type="scientific">Eumeta variegata</name>
    <name type="common">Bagworm moth</name>
    <name type="synonym">Eumeta japonica</name>
    <dbReference type="NCBI Taxonomy" id="151549"/>
    <lineage>
        <taxon>Eukaryota</taxon>
        <taxon>Metazoa</taxon>
        <taxon>Ecdysozoa</taxon>
        <taxon>Arthropoda</taxon>
        <taxon>Hexapoda</taxon>
        <taxon>Insecta</taxon>
        <taxon>Pterygota</taxon>
        <taxon>Neoptera</taxon>
        <taxon>Endopterygota</taxon>
        <taxon>Lepidoptera</taxon>
        <taxon>Glossata</taxon>
        <taxon>Ditrysia</taxon>
        <taxon>Tineoidea</taxon>
        <taxon>Psychidae</taxon>
        <taxon>Oiketicinae</taxon>
        <taxon>Eumeta</taxon>
    </lineage>
</organism>
<comment type="caution">
    <text evidence="1">The sequence shown here is derived from an EMBL/GenBank/DDBJ whole genome shotgun (WGS) entry which is preliminary data.</text>
</comment>
<gene>
    <name evidence="1" type="ORF">EVAR_13159_1</name>
</gene>
<evidence type="ECO:0000313" key="1">
    <source>
        <dbReference type="EMBL" id="GBP23138.1"/>
    </source>
</evidence>
<keyword evidence="2" id="KW-1185">Reference proteome</keyword>
<dbReference type="Proteomes" id="UP000299102">
    <property type="component" value="Unassembled WGS sequence"/>
</dbReference>
<dbReference type="AlphaFoldDB" id="A0A4C1UA02"/>
<reference evidence="1 2" key="1">
    <citation type="journal article" date="2019" name="Commun. Biol.">
        <title>The bagworm genome reveals a unique fibroin gene that provides high tensile strength.</title>
        <authorList>
            <person name="Kono N."/>
            <person name="Nakamura H."/>
            <person name="Ohtoshi R."/>
            <person name="Tomita M."/>
            <person name="Numata K."/>
            <person name="Arakawa K."/>
        </authorList>
    </citation>
    <scope>NUCLEOTIDE SEQUENCE [LARGE SCALE GENOMIC DNA]</scope>
</reference>
<protein>
    <submittedName>
        <fullName evidence="1">Uncharacterized protein</fullName>
    </submittedName>
</protein>
<proteinExistence type="predicted"/>
<name>A0A4C1UA02_EUMVA</name>
<evidence type="ECO:0000313" key="2">
    <source>
        <dbReference type="Proteomes" id="UP000299102"/>
    </source>
</evidence>
<dbReference type="EMBL" id="BGZK01000147">
    <property type="protein sequence ID" value="GBP23138.1"/>
    <property type="molecule type" value="Genomic_DNA"/>
</dbReference>
<sequence>MFIHAAVALFAGERQSSMVIVKAPHRIVTECTARLFKSSTPIQCELRSFEARIISFIIYQLFCGFDCVDVDRTFE</sequence>
<accession>A0A4C1UA02</accession>